<evidence type="ECO:0000256" key="1">
    <source>
        <dbReference type="SAM" id="MobiDB-lite"/>
    </source>
</evidence>
<accession>A0A060NKY7</accession>
<dbReference type="GO" id="GO:0006313">
    <property type="term" value="P:DNA transposition"/>
    <property type="evidence" value="ECO:0007669"/>
    <property type="project" value="InterPro"/>
</dbReference>
<name>A0A060NKY7_9BURK</name>
<dbReference type="KEGG" id="cbab:SMCB_0144"/>
<evidence type="ECO:0000259" key="2">
    <source>
        <dbReference type="Pfam" id="PF03811"/>
    </source>
</evidence>
<feature type="domain" description="InsA N-terminal zinc ribbon" evidence="2">
    <location>
        <begin position="64"/>
        <end position="90"/>
    </location>
</feature>
<evidence type="ECO:0000313" key="4">
    <source>
        <dbReference type="Proteomes" id="UP000066014"/>
    </source>
</evidence>
<dbReference type="Proteomes" id="UP000066014">
    <property type="component" value="Chromosome"/>
</dbReference>
<protein>
    <submittedName>
        <fullName evidence="3">Transposase and inactivated derivatives</fullName>
    </submittedName>
</protein>
<organism evidence="3 4">
    <name type="scientific">Serpentinimonas maccroryi</name>
    <dbReference type="NCBI Taxonomy" id="1458426"/>
    <lineage>
        <taxon>Bacteria</taxon>
        <taxon>Pseudomonadati</taxon>
        <taxon>Pseudomonadota</taxon>
        <taxon>Betaproteobacteria</taxon>
        <taxon>Burkholderiales</taxon>
        <taxon>Comamonadaceae</taxon>
        <taxon>Serpentinimonas</taxon>
    </lineage>
</organism>
<reference evidence="3 4" key="1">
    <citation type="journal article" date="2014" name="Nat. Commun.">
        <title>Physiological and genomic features of highly alkaliphilic hydrogen-utilizing Betaproteobacteria from a continental serpentinizing site.</title>
        <authorList>
            <person name="Suzuki S."/>
            <person name="Kuenen J.G."/>
            <person name="Schipper K."/>
            <person name="van der Velde S."/>
            <person name="Ishii S."/>
            <person name="Wu A."/>
            <person name="Sorokin D.Y."/>
            <person name="Tenney A."/>
            <person name="Meng X.Y."/>
            <person name="Morrill P.L."/>
            <person name="Kamagata Y."/>
            <person name="Muyzer G."/>
            <person name="Nealson K.H."/>
        </authorList>
    </citation>
    <scope>NUCLEOTIDE SEQUENCE [LARGE SCALE GENOMIC DNA]</scope>
    <source>
        <strain evidence="3 4">B1</strain>
    </source>
</reference>
<dbReference type="EMBL" id="AP014569">
    <property type="protein sequence ID" value="BAO82372.1"/>
    <property type="molecule type" value="Genomic_DNA"/>
</dbReference>
<feature type="compositionally biased region" description="Basic and acidic residues" evidence="1">
    <location>
        <begin position="182"/>
        <end position="195"/>
    </location>
</feature>
<dbReference type="HOGENOM" id="CLU_1282084_0_0_4"/>
<dbReference type="NCBIfam" id="NF033547">
    <property type="entry name" value="transpos_IS1595"/>
    <property type="match status" value="1"/>
</dbReference>
<feature type="region of interest" description="Disordered" evidence="1">
    <location>
        <begin position="174"/>
        <end position="198"/>
    </location>
</feature>
<dbReference type="AlphaFoldDB" id="A0A060NKY7"/>
<dbReference type="InterPro" id="IPR051354">
    <property type="entry name" value="Transposase_27_IS1"/>
</dbReference>
<sequence length="214" mass="24212">MYTPMEFIFPRKINMEQAQYKQLVASIEGLTQAQLDELRQTLRQRQEADGVQRLLMARMAEQGSCPRCQSTRKYKHGTEFGSQRFRCRDCGKTFTATTGTPFHRLRDKAKLLENAACMADGLSVRKTAARMDISVQKAFRWRHKFLAFLNQQKPSALAGIVEADETFFPVSYKGQRKAMPRPPKERGGKARDGSGTDKTAVVVAVQRGTQVAFD</sequence>
<dbReference type="InterPro" id="IPR003220">
    <property type="entry name" value="InsA_N_dom_Znf"/>
</dbReference>
<dbReference type="PANTHER" id="PTHR33293">
    <property type="entry name" value="INSERTION ELEMENT IS1 1 PROTEIN INSB-RELATED"/>
    <property type="match status" value="1"/>
</dbReference>
<proteinExistence type="predicted"/>
<gene>
    <name evidence="3" type="ORF">SMCB_0144</name>
</gene>
<dbReference type="Pfam" id="PF03811">
    <property type="entry name" value="Zn_ribbon_InsA"/>
    <property type="match status" value="1"/>
</dbReference>
<keyword evidence="4" id="KW-1185">Reference proteome</keyword>
<dbReference type="PANTHER" id="PTHR33293:SF1">
    <property type="entry name" value="INSERTION ELEMENT IS1 1 PROTEIN INSB-RELATED"/>
    <property type="match status" value="1"/>
</dbReference>
<evidence type="ECO:0000313" key="3">
    <source>
        <dbReference type="EMBL" id="BAO82372.1"/>
    </source>
</evidence>